<dbReference type="EMBL" id="JABANO010004000">
    <property type="protein sequence ID" value="KAF4755917.1"/>
    <property type="molecule type" value="Genomic_DNA"/>
</dbReference>
<evidence type="ECO:0000256" key="1">
    <source>
        <dbReference type="SAM" id="MobiDB-lite"/>
    </source>
</evidence>
<feature type="region of interest" description="Disordered" evidence="1">
    <location>
        <begin position="32"/>
        <end position="65"/>
    </location>
</feature>
<dbReference type="AlphaFoldDB" id="A0A7J6UFF0"/>
<comment type="caution">
    <text evidence="2">The sequence shown here is derived from an EMBL/GenBank/DDBJ whole genome shotgun (WGS) entry which is preliminary data.</text>
</comment>
<sequence>ERVWKERSAARDERDRIKAANQELLDGLKARREKELLSARRPQRPTSAATLGKRPRSPPAPTAASLDGIINSVWDELIKTAKTSPPMEMLSSIWEYLSCLVRVPTLSVASISAITTKIKALTEQESSPADLVACDGLGYLKSGDDSQIFAVKEGCDSLRSLGGSVFNVQLAGIEPGSGVLYTFRWNPGKRAMELRRDTALGDGQSSGVSCWSAEGLLQSKPLFAVSEGSLFVANCTTKGPDVLSSIDIRPSGREGEDGEWFKIFAPRPSELIGAMSVHACKDTSRLLCAMEHSIWTTDLSPHNLRHGTEVVWTCLIDLPEFHRVHQLIGLTENVVIGLVSYLADASSPARAVVTIDLVNGELREVVRIEEESVRVFLTRDRLWMASTSEESGAPRVEIVDLEWKLDNVCSPLDVPVS</sequence>
<dbReference type="OMA" id="SVHACKD"/>
<name>A0A7J6UFF0_PEROL</name>
<accession>A0A7J6UFF0</accession>
<gene>
    <name evidence="2" type="ORF">FOZ63_020100</name>
</gene>
<feature type="non-terminal residue" evidence="2">
    <location>
        <position position="1"/>
    </location>
</feature>
<evidence type="ECO:0000313" key="2">
    <source>
        <dbReference type="EMBL" id="KAF4755917.1"/>
    </source>
</evidence>
<dbReference type="Proteomes" id="UP000553632">
    <property type="component" value="Unassembled WGS sequence"/>
</dbReference>
<reference evidence="2 3" key="1">
    <citation type="submission" date="2020-04" db="EMBL/GenBank/DDBJ databases">
        <title>Perkinsus olseni comparative genomics.</title>
        <authorList>
            <person name="Bogema D.R."/>
        </authorList>
    </citation>
    <scope>NUCLEOTIDE SEQUENCE [LARGE SCALE GENOMIC DNA]</scope>
    <source>
        <strain evidence="2 3">ATCC PRA-207</strain>
    </source>
</reference>
<keyword evidence="3" id="KW-1185">Reference proteome</keyword>
<organism evidence="2 3">
    <name type="scientific">Perkinsus olseni</name>
    <name type="common">Perkinsus atlanticus</name>
    <dbReference type="NCBI Taxonomy" id="32597"/>
    <lineage>
        <taxon>Eukaryota</taxon>
        <taxon>Sar</taxon>
        <taxon>Alveolata</taxon>
        <taxon>Perkinsozoa</taxon>
        <taxon>Perkinsea</taxon>
        <taxon>Perkinsida</taxon>
        <taxon>Perkinsidae</taxon>
        <taxon>Perkinsus</taxon>
    </lineage>
</organism>
<proteinExistence type="predicted"/>
<evidence type="ECO:0000313" key="3">
    <source>
        <dbReference type="Proteomes" id="UP000553632"/>
    </source>
</evidence>
<protein>
    <submittedName>
        <fullName evidence="2">Uncharacterized protein</fullName>
    </submittedName>
</protein>